<dbReference type="InterPro" id="IPR050238">
    <property type="entry name" value="DNA_Rep/Repair_Clamp_Loader"/>
</dbReference>
<dbReference type="GO" id="GO:0005663">
    <property type="term" value="C:DNA replication factor C complex"/>
    <property type="evidence" value="ECO:0007669"/>
    <property type="project" value="TreeGrafter"/>
</dbReference>
<dbReference type="GO" id="GO:0031391">
    <property type="term" value="C:Elg1 RFC-like complex"/>
    <property type="evidence" value="ECO:0007669"/>
    <property type="project" value="TreeGrafter"/>
</dbReference>
<evidence type="ECO:0000256" key="2">
    <source>
        <dbReference type="ARBA" id="ARBA00005378"/>
    </source>
</evidence>
<protein>
    <recommendedName>
        <fullName evidence="5">Replication factor C subunit 5</fullName>
    </recommendedName>
</protein>
<dbReference type="FunFam" id="3.40.50.300:FF:000136">
    <property type="entry name" value="Replication factor C subunit 5"/>
    <property type="match status" value="1"/>
</dbReference>
<dbReference type="OrthoDB" id="761538at2759"/>
<dbReference type="InterPro" id="IPR008921">
    <property type="entry name" value="DNA_pol3_clamp-load_cplx_C"/>
</dbReference>
<dbReference type="InterPro" id="IPR003593">
    <property type="entry name" value="AAA+_ATPase"/>
</dbReference>
<proteinExistence type="inferred from homology"/>
<organism evidence="7 8">
    <name type="scientific">Metarhizium anisopliae BRIP 53293</name>
    <dbReference type="NCBI Taxonomy" id="1291518"/>
    <lineage>
        <taxon>Eukaryota</taxon>
        <taxon>Fungi</taxon>
        <taxon>Dikarya</taxon>
        <taxon>Ascomycota</taxon>
        <taxon>Pezizomycotina</taxon>
        <taxon>Sordariomycetes</taxon>
        <taxon>Hypocreomycetidae</taxon>
        <taxon>Hypocreales</taxon>
        <taxon>Clavicipitaceae</taxon>
        <taxon>Metarhizium</taxon>
    </lineage>
</organism>
<comment type="subcellular location">
    <subcellularLocation>
        <location evidence="1">Nucleus</location>
    </subcellularLocation>
</comment>
<evidence type="ECO:0000256" key="1">
    <source>
        <dbReference type="ARBA" id="ARBA00004123"/>
    </source>
</evidence>
<evidence type="ECO:0000259" key="6">
    <source>
        <dbReference type="SMART" id="SM00382"/>
    </source>
</evidence>
<name>A0A0D9P3R4_METAN</name>
<evidence type="ECO:0000256" key="4">
    <source>
        <dbReference type="ARBA" id="ARBA00023242"/>
    </source>
</evidence>
<dbReference type="SMART" id="SM00382">
    <property type="entry name" value="AAA"/>
    <property type="match status" value="1"/>
</dbReference>
<dbReference type="GO" id="GO:0003677">
    <property type="term" value="F:DNA binding"/>
    <property type="evidence" value="ECO:0007669"/>
    <property type="project" value="InterPro"/>
</dbReference>
<dbReference type="PANTHER" id="PTHR11669">
    <property type="entry name" value="REPLICATION FACTOR C / DNA POLYMERASE III GAMMA-TAU SUBUNIT"/>
    <property type="match status" value="1"/>
</dbReference>
<dbReference type="Gene3D" id="3.40.50.300">
    <property type="entry name" value="P-loop containing nucleotide triphosphate hydrolases"/>
    <property type="match status" value="1"/>
</dbReference>
<reference evidence="8" key="1">
    <citation type="journal article" date="2014" name="BMC Genomics">
        <title>The genome sequence of the biocontrol fungus Metarhizium anisopliae and comparative genomics of Metarhizium species.</title>
        <authorList>
            <person name="Pattemore J.A."/>
            <person name="Hane J.K."/>
            <person name="Williams A.H."/>
            <person name="Wilson B.A."/>
            <person name="Stodart B.J."/>
            <person name="Ash G.J."/>
        </authorList>
    </citation>
    <scope>NUCLEOTIDE SEQUENCE [LARGE SCALE GENOMIC DNA]</scope>
    <source>
        <strain evidence="8">BRIP 53293</strain>
    </source>
</reference>
<dbReference type="Pfam" id="PF13177">
    <property type="entry name" value="DNA_pol3_delta2"/>
    <property type="match status" value="1"/>
</dbReference>
<dbReference type="PANTHER" id="PTHR11669:SF1">
    <property type="entry name" value="REPLICATION FACTOR C SUBUNIT 3"/>
    <property type="match status" value="1"/>
</dbReference>
<dbReference type="EMBL" id="KE384727">
    <property type="protein sequence ID" value="KJK80922.1"/>
    <property type="molecule type" value="Genomic_DNA"/>
</dbReference>
<evidence type="ECO:0000256" key="5">
    <source>
        <dbReference type="ARBA" id="ARBA00070185"/>
    </source>
</evidence>
<dbReference type="GO" id="GO:0006281">
    <property type="term" value="P:DNA repair"/>
    <property type="evidence" value="ECO:0007669"/>
    <property type="project" value="TreeGrafter"/>
</dbReference>
<dbReference type="GO" id="GO:0003689">
    <property type="term" value="F:DNA clamp loader activity"/>
    <property type="evidence" value="ECO:0007669"/>
    <property type="project" value="TreeGrafter"/>
</dbReference>
<gene>
    <name evidence="7" type="ORF">H634G_03455</name>
</gene>
<dbReference type="GO" id="GO:0031389">
    <property type="term" value="C:Rad17 RFC-like complex"/>
    <property type="evidence" value="ECO:0007669"/>
    <property type="project" value="TreeGrafter"/>
</dbReference>
<evidence type="ECO:0000313" key="8">
    <source>
        <dbReference type="Proteomes" id="UP000054544"/>
    </source>
</evidence>
<keyword evidence="8" id="KW-1185">Reference proteome</keyword>
<dbReference type="SUPFAM" id="SSF48019">
    <property type="entry name" value="post-AAA+ oligomerization domain-like"/>
    <property type="match status" value="1"/>
</dbReference>
<sequence length="313" mass="35396">MALIVDKHRPRSLDALTYHPELSHRLQSLAQSGDFPHLLVYGPSGAGKKTRIVATLKELYGPGVEKIKIDSRVFQTTSNRKLEFNIVASVYHLEITPSDVGNYDRVVVQDLLKEVAQTQQVDQSAKQRFKVVVINEADQLSRDAQAALRRTMEKYSPNLRLILLANSTANIIAPIRSRTLLVRVAAPTHEEICSVLAIEKVSEDTPIPPADWEALIGQIAKEIMDEHTPARILQVRAKFYDLLTHCIPPTTILKTLTFKLLSLIDDGLKGEVIQWSAFYEHRIKTGTKVIFHLEAFVAKFMRILEMYLMSMEM</sequence>
<dbReference type="InterPro" id="IPR027417">
    <property type="entry name" value="P-loop_NTPase"/>
</dbReference>
<dbReference type="Pfam" id="PF22534">
    <property type="entry name" value="RFC_C"/>
    <property type="match status" value="1"/>
</dbReference>
<keyword evidence="4" id="KW-0539">Nucleus</keyword>
<evidence type="ECO:0000313" key="7">
    <source>
        <dbReference type="EMBL" id="KJK80922.1"/>
    </source>
</evidence>
<dbReference type="CDD" id="cd00009">
    <property type="entry name" value="AAA"/>
    <property type="match status" value="1"/>
</dbReference>
<dbReference type="Proteomes" id="UP000054544">
    <property type="component" value="Unassembled WGS sequence"/>
</dbReference>
<keyword evidence="3" id="KW-0235">DNA replication</keyword>
<dbReference type="FunFam" id="1.20.272.10:FF:000002">
    <property type="entry name" value="Replication factor C subunit 3"/>
    <property type="match status" value="1"/>
</dbReference>
<dbReference type="GO" id="GO:0006271">
    <property type="term" value="P:DNA strand elongation involved in DNA replication"/>
    <property type="evidence" value="ECO:0007669"/>
    <property type="project" value="UniProtKB-ARBA"/>
</dbReference>
<dbReference type="AlphaFoldDB" id="A0A0D9P3R4"/>
<dbReference type="GO" id="GO:0031390">
    <property type="term" value="C:Ctf18 RFC-like complex"/>
    <property type="evidence" value="ECO:0007669"/>
    <property type="project" value="TreeGrafter"/>
</dbReference>
<dbReference type="SUPFAM" id="SSF52540">
    <property type="entry name" value="P-loop containing nucleoside triphosphate hydrolases"/>
    <property type="match status" value="1"/>
</dbReference>
<accession>A0A0D9P3R4</accession>
<feature type="domain" description="AAA+ ATPase" evidence="6">
    <location>
        <begin position="34"/>
        <end position="185"/>
    </location>
</feature>
<evidence type="ECO:0000256" key="3">
    <source>
        <dbReference type="ARBA" id="ARBA00022705"/>
    </source>
</evidence>
<dbReference type="STRING" id="1291518.A0A0D9P3R4"/>
<dbReference type="Gene3D" id="1.20.272.10">
    <property type="match status" value="1"/>
</dbReference>
<comment type="similarity">
    <text evidence="2">Belongs to the activator 1 small subunits family.</text>
</comment>